<organism evidence="1">
    <name type="scientific">marine sediment metagenome</name>
    <dbReference type="NCBI Taxonomy" id="412755"/>
    <lineage>
        <taxon>unclassified sequences</taxon>
        <taxon>metagenomes</taxon>
        <taxon>ecological metagenomes</taxon>
    </lineage>
</organism>
<gene>
    <name evidence="1" type="ORF">LCGC14_0235600</name>
</gene>
<evidence type="ECO:0000313" key="1">
    <source>
        <dbReference type="EMBL" id="KKN89714.1"/>
    </source>
</evidence>
<dbReference type="EMBL" id="LAZR01000116">
    <property type="protein sequence ID" value="KKN89714.1"/>
    <property type="molecule type" value="Genomic_DNA"/>
</dbReference>
<protein>
    <submittedName>
        <fullName evidence="1">Uncharacterized protein</fullName>
    </submittedName>
</protein>
<name>A0A0F9UDG9_9ZZZZ</name>
<reference evidence="1" key="1">
    <citation type="journal article" date="2015" name="Nature">
        <title>Complex archaea that bridge the gap between prokaryotes and eukaryotes.</title>
        <authorList>
            <person name="Spang A."/>
            <person name="Saw J.H."/>
            <person name="Jorgensen S.L."/>
            <person name="Zaremba-Niedzwiedzka K."/>
            <person name="Martijn J."/>
            <person name="Lind A.E."/>
            <person name="van Eijk R."/>
            <person name="Schleper C."/>
            <person name="Guy L."/>
            <person name="Ettema T.J."/>
        </authorList>
    </citation>
    <scope>NUCLEOTIDE SEQUENCE</scope>
</reference>
<sequence length="65" mass="7685">MTKHYIDAETVHNWIQRYRDLPYFNDLSVGASIAIAKFNRRKTDMTAGDYARYLCETFPVEFLYG</sequence>
<dbReference type="AlphaFoldDB" id="A0A0F9UDG9"/>
<accession>A0A0F9UDG9</accession>
<comment type="caution">
    <text evidence="1">The sequence shown here is derived from an EMBL/GenBank/DDBJ whole genome shotgun (WGS) entry which is preliminary data.</text>
</comment>
<proteinExistence type="predicted"/>